<keyword evidence="7" id="KW-1185">Reference proteome</keyword>
<name>A0A5A8DJF8_CAFRO</name>
<evidence type="ECO:0000313" key="7">
    <source>
        <dbReference type="Proteomes" id="UP000323011"/>
    </source>
</evidence>
<evidence type="ECO:0000256" key="1">
    <source>
        <dbReference type="SAM" id="Phobius"/>
    </source>
</evidence>
<reference evidence="2" key="2">
    <citation type="submission" date="2021-01" db="EMBL/GenBank/DDBJ databases">
        <authorList>
            <person name="Corre E."/>
            <person name="Pelletier E."/>
            <person name="Niang G."/>
            <person name="Scheremetjew M."/>
            <person name="Finn R."/>
            <person name="Kale V."/>
            <person name="Holt S."/>
            <person name="Cochrane G."/>
            <person name="Meng A."/>
            <person name="Brown T."/>
            <person name="Cohen L."/>
        </authorList>
    </citation>
    <scope>NUCLEOTIDE SEQUENCE</scope>
    <source>
        <strain evidence="2">E4-10</strain>
    </source>
</reference>
<feature type="transmembrane region" description="Helical" evidence="1">
    <location>
        <begin position="74"/>
        <end position="92"/>
    </location>
</feature>
<dbReference type="EMBL" id="VLTO01000054">
    <property type="protein sequence ID" value="KAA0171402.1"/>
    <property type="molecule type" value="Genomic_DNA"/>
</dbReference>
<dbReference type="EMBL" id="VLTN01000089">
    <property type="protein sequence ID" value="KAA0146397.1"/>
    <property type="molecule type" value="Genomic_DNA"/>
</dbReference>
<dbReference type="EMBL" id="HBET01014480">
    <property type="protein sequence ID" value="CAD8565387.1"/>
    <property type="molecule type" value="Transcribed_RNA"/>
</dbReference>
<proteinExistence type="predicted"/>
<reference evidence="6 7" key="1">
    <citation type="submission" date="2019-07" db="EMBL/GenBank/DDBJ databases">
        <title>Genomes of Cafeteria roenbergensis.</title>
        <authorList>
            <person name="Fischer M.G."/>
            <person name="Hackl T."/>
            <person name="Roman M."/>
        </authorList>
    </citation>
    <scope>NUCLEOTIDE SEQUENCE [LARGE SCALE GENOMIC DNA]</scope>
    <source>
        <strain evidence="3 7">BVI</strain>
        <strain evidence="5 6">E4-10P</strain>
        <strain evidence="4 8">RCC970-E3</strain>
    </source>
</reference>
<dbReference type="AlphaFoldDB" id="A0A5A8DJF8"/>
<evidence type="ECO:0000313" key="8">
    <source>
        <dbReference type="Proteomes" id="UP000324907"/>
    </source>
</evidence>
<keyword evidence="1" id="KW-1133">Transmembrane helix</keyword>
<sequence>MSYAAEAGAAIPGIDDDEEALLDDVELKDRLPTGSKIFHSSARFGRGYWWSFWSLLLAAAGALAAGIATQITPLIASAGGVAGIILVVYAIWGRILRRRHLQRVAENDFDEGVIVFASGDVVFRFQSLLPSASDLLCCRRGRCCGPSDDPAITIENTYLSRADVEPDCTGRPLLRVYFLDVSAQQRVLTLAASLLAEPCHQVAGYINDSRDRSVLDAMQA</sequence>
<dbReference type="Proteomes" id="UP000322899">
    <property type="component" value="Unassembled WGS sequence"/>
</dbReference>
<keyword evidence="1" id="KW-0812">Transmembrane</keyword>
<dbReference type="Proteomes" id="UP000324907">
    <property type="component" value="Unassembled WGS sequence"/>
</dbReference>
<dbReference type="EMBL" id="VLTL01000059">
    <property type="protein sequence ID" value="KAA0164140.1"/>
    <property type="molecule type" value="Genomic_DNA"/>
</dbReference>
<accession>A0A5A8DJF8</accession>
<evidence type="ECO:0000313" key="5">
    <source>
        <dbReference type="EMBL" id="KAA0171402.1"/>
    </source>
</evidence>
<dbReference type="Proteomes" id="UP000323011">
    <property type="component" value="Unassembled WGS sequence"/>
</dbReference>
<gene>
    <name evidence="2" type="ORF">CROE0942_LOCUS9765</name>
    <name evidence="5" type="ORF">FNF27_06312</name>
    <name evidence="4" type="ORF">FNF28_03953</name>
    <name evidence="3" type="ORF">FNF29_08083</name>
</gene>
<organism evidence="4 8">
    <name type="scientific">Cafeteria roenbergensis</name>
    <name type="common">Marine flagellate</name>
    <dbReference type="NCBI Taxonomy" id="33653"/>
    <lineage>
        <taxon>Eukaryota</taxon>
        <taxon>Sar</taxon>
        <taxon>Stramenopiles</taxon>
        <taxon>Bigyra</taxon>
        <taxon>Opalozoa</taxon>
        <taxon>Bicosoecida</taxon>
        <taxon>Cafeteriaceae</taxon>
        <taxon>Cafeteria</taxon>
    </lineage>
</organism>
<evidence type="ECO:0000313" key="2">
    <source>
        <dbReference type="EMBL" id="CAD8565387.1"/>
    </source>
</evidence>
<protein>
    <submittedName>
        <fullName evidence="4">Uncharacterized protein</fullName>
    </submittedName>
</protein>
<evidence type="ECO:0000313" key="3">
    <source>
        <dbReference type="EMBL" id="KAA0146397.1"/>
    </source>
</evidence>
<keyword evidence="1" id="KW-0472">Membrane</keyword>
<evidence type="ECO:0000313" key="4">
    <source>
        <dbReference type="EMBL" id="KAA0164140.1"/>
    </source>
</evidence>
<feature type="transmembrane region" description="Helical" evidence="1">
    <location>
        <begin position="48"/>
        <end position="68"/>
    </location>
</feature>
<evidence type="ECO:0000313" key="6">
    <source>
        <dbReference type="Proteomes" id="UP000322899"/>
    </source>
</evidence>